<dbReference type="InterPro" id="IPR058055">
    <property type="entry name" value="PA-PLA1"/>
</dbReference>
<feature type="compositionally biased region" description="Low complexity" evidence="1">
    <location>
        <begin position="54"/>
        <end position="68"/>
    </location>
</feature>
<accession>A0A401L802</accession>
<feature type="compositionally biased region" description="Polar residues" evidence="1">
    <location>
        <begin position="688"/>
        <end position="704"/>
    </location>
</feature>
<dbReference type="PANTHER" id="PTHR23509:SF6">
    <property type="entry name" value="PHOSPHOLIPASE C1020.13C-RELATED"/>
    <property type="match status" value="1"/>
</dbReference>
<sequence>MESNHESSETWEVPIMLSPENLSFEEIARINPFYDKIMDMWNKSAQAASEMIISSGGSSSQSSPSSPSTHSGNEQSCVHREASASLLRECQCYAERHVPKQACTLLQDGREHKPSYRTHDGVLTEQIAVVEHFDRSRNAFLNSVHPIEHYNHDQVDTSCVEPALMPTKTTHKKLFGEHGWLGCTADMNDISSNAHRFKGLRGLGRKVIKQVEELAEDMARAHPNPIIHASLRPRLVPESTIPISLDPPTQAKLYSEMEVMLCVSTNKFLLGQYNEGRLSEESIRKVTNYWGSKNRPQVVEFQFDQATQRRLVLANIRTLRFSGECSTNAVLLKSNLNNWKALSKEMGVRTFCFPDSAVRKHMHDIHKLLDMLDAPLTTYLTFEELQMSILALMKSHLEKLCQVDGIHEKLRHPGRNARWTSPTQNSVSAYIFTGLGLTAMPLSFVVVLYLLRAVTMTTGPIHTYGPSCLLAEDDPDLSAWLSSDKPPSVRPQFFYTSTLAIDDPLAALPPPTGGQGSGNEWAPLQPFSVRDNAALEDSWRQLQQTIRQELDGKYKSQSGTSSTRNLGIDVPGRGFAGDTGKLKQKGLHDRSLAGGQKNSADASSRSLDDRLPPNSQIRSRIEAGKAGANNKGSRERSRTLGSSLDGGPAAGAVLRRKLEPPFNDKFGSVETKANELLTSDDTGPDGAESTSPRSYPSRDVSISGSPFARAPVSPRHSPLGRSVESISSKDENQDSLIDPPTQSAPKPSGLRTTIRQSSADEFHDETGEANPVEEPRHKVPVGASRLHLVELPSLKMKPIYWSPLHDISSVFRATWFYKNTMLPVETELANRLEDGYNYLKPWTETWQDELNSCVENGADAELKIVHKLWPKENTTRPPTAVAAPGSEIRSSTARLSNEDKRKIPEIMPLDLNRAAGSTSAQSDTVKPFLNSSVIYADARNAQILRPSLLPSVSRGRKPLSAIRKGRQIGIPVIRGFSRRLWDRLHPSKPSPVDVRNYLRSTQSRAMSTTSLEPICYACAIEELRPAPTDLVLLIHGIGQKLSERMESFHFTHAINAFRRQINVELNSEPVWPHVRPGHGGIMALPVNWRSTLSLDEANLESPAGEDPAANHYSLDDITPQTIPAVRSLISDVMLDIPYYLSHHKPKMIRAVVKEANRIFRLWCENNPGFQQNGRVHLLAHSLGSAMALDILTHQPTKIPSFNFSKTEVHGDIFEFDTKNLFICGSPAGFFLLLNKANLLPRRGRDKPGCEGDDRLRGVAGEADTYGCLAVDNLYNIMHTTDPIAYHVNAAVDSGLARSLRPASIPTSAASFWQSVGSVFRWSNPPALIPSSTTVPTRPATLNKLPTNVELETHDFTHEEIAEKRMFLLNDNGQIDYFLSGGGGPLNIQYLNMLSAHSSYWTLTDFVRFVVIEVARKQGREYTLPVLRAAKKKGWKIHKG</sequence>
<keyword evidence="4" id="KW-1185">Reference proteome</keyword>
<name>A0A401L802_ASPAW</name>
<dbReference type="STRING" id="105351.A0A401L802"/>
<proteinExistence type="predicted"/>
<dbReference type="PANTHER" id="PTHR23509">
    <property type="entry name" value="PA-PL1 PHOSPHOLIPASE FAMILY"/>
    <property type="match status" value="1"/>
</dbReference>
<evidence type="ECO:0000313" key="3">
    <source>
        <dbReference type="EMBL" id="GCB27595.1"/>
    </source>
</evidence>
<dbReference type="Pfam" id="PF02862">
    <property type="entry name" value="DDHD"/>
    <property type="match status" value="2"/>
</dbReference>
<dbReference type="GO" id="GO:0005737">
    <property type="term" value="C:cytoplasm"/>
    <property type="evidence" value="ECO:0007669"/>
    <property type="project" value="TreeGrafter"/>
</dbReference>
<feature type="region of interest" description="Disordered" evidence="1">
    <location>
        <begin position="52"/>
        <end position="77"/>
    </location>
</feature>
<evidence type="ECO:0000256" key="1">
    <source>
        <dbReference type="SAM" id="MobiDB-lite"/>
    </source>
</evidence>
<feature type="region of interest" description="Disordered" evidence="1">
    <location>
        <begin position="550"/>
        <end position="648"/>
    </location>
</feature>
<dbReference type="InterPro" id="IPR029058">
    <property type="entry name" value="AB_hydrolase_fold"/>
</dbReference>
<dbReference type="GO" id="GO:0046872">
    <property type="term" value="F:metal ion binding"/>
    <property type="evidence" value="ECO:0007669"/>
    <property type="project" value="InterPro"/>
</dbReference>
<feature type="region of interest" description="Disordered" evidence="1">
    <location>
        <begin position="661"/>
        <end position="754"/>
    </location>
</feature>
<dbReference type="PROSITE" id="PS51043">
    <property type="entry name" value="DDHD"/>
    <property type="match status" value="1"/>
</dbReference>
<dbReference type="SUPFAM" id="SSF53474">
    <property type="entry name" value="alpha/beta-Hydrolases"/>
    <property type="match status" value="1"/>
</dbReference>
<feature type="compositionally biased region" description="Polar residues" evidence="1">
    <location>
        <begin position="555"/>
        <end position="565"/>
    </location>
</feature>
<feature type="compositionally biased region" description="Polar residues" evidence="1">
    <location>
        <begin position="740"/>
        <end position="754"/>
    </location>
</feature>
<dbReference type="EMBL" id="BDHI01000029">
    <property type="protein sequence ID" value="GCB27595.1"/>
    <property type="molecule type" value="Genomic_DNA"/>
</dbReference>
<feature type="domain" description="DDHD" evidence="2">
    <location>
        <begin position="1213"/>
        <end position="1415"/>
    </location>
</feature>
<comment type="caution">
    <text evidence="3">The sequence shown here is derived from an EMBL/GenBank/DDBJ whole genome shotgun (WGS) entry which is preliminary data.</text>
</comment>
<organism evidence="3 4">
    <name type="scientific">Aspergillus awamori</name>
    <name type="common">Black koji mold</name>
    <dbReference type="NCBI Taxonomy" id="105351"/>
    <lineage>
        <taxon>Eukaryota</taxon>
        <taxon>Fungi</taxon>
        <taxon>Dikarya</taxon>
        <taxon>Ascomycota</taxon>
        <taxon>Pezizomycotina</taxon>
        <taxon>Eurotiomycetes</taxon>
        <taxon>Eurotiomycetidae</taxon>
        <taxon>Eurotiales</taxon>
        <taxon>Aspergillaceae</taxon>
        <taxon>Aspergillus</taxon>
    </lineage>
</organism>
<protein>
    <submittedName>
        <fullName evidence="3">Probable phospholipase C1020.13c</fullName>
    </submittedName>
</protein>
<dbReference type="SMART" id="SM01127">
    <property type="entry name" value="DDHD"/>
    <property type="match status" value="1"/>
</dbReference>
<evidence type="ECO:0000313" key="4">
    <source>
        <dbReference type="Proteomes" id="UP000286921"/>
    </source>
</evidence>
<dbReference type="GO" id="GO:0004620">
    <property type="term" value="F:phospholipase activity"/>
    <property type="evidence" value="ECO:0007669"/>
    <property type="project" value="TreeGrafter"/>
</dbReference>
<evidence type="ECO:0000259" key="2">
    <source>
        <dbReference type="PROSITE" id="PS51043"/>
    </source>
</evidence>
<dbReference type="Proteomes" id="UP000286921">
    <property type="component" value="Unassembled WGS sequence"/>
</dbReference>
<reference evidence="3 4" key="1">
    <citation type="submission" date="2016-09" db="EMBL/GenBank/DDBJ databases">
        <title>Aspergillus awamori IFM 58123T.</title>
        <authorList>
            <person name="Kusuya Y."/>
            <person name="Shimizu M."/>
            <person name="Takahashi H."/>
            <person name="Yaguchi T."/>
        </authorList>
    </citation>
    <scope>NUCLEOTIDE SEQUENCE [LARGE SCALE GENOMIC DNA]</scope>
    <source>
        <strain evidence="3 4">IFM 58123</strain>
    </source>
</reference>
<gene>
    <name evidence="3" type="ORF">AAWM_10480</name>
</gene>
<dbReference type="InterPro" id="IPR004177">
    <property type="entry name" value="DDHD_dom"/>
</dbReference>
<feature type="region of interest" description="Disordered" evidence="1">
    <location>
        <begin position="875"/>
        <end position="896"/>
    </location>
</feature>